<dbReference type="Proteomes" id="UP000280344">
    <property type="component" value="Chromosome"/>
</dbReference>
<proteinExistence type="predicted"/>
<evidence type="ECO:0000313" key="1">
    <source>
        <dbReference type="EMBL" id="AZQ77582.1"/>
    </source>
</evidence>
<name>A0A3S9PZ11_9ACTO</name>
<dbReference type="AlphaFoldDB" id="A0A3S9PZ11"/>
<protein>
    <submittedName>
        <fullName evidence="1">Uncharacterized protein</fullName>
    </submittedName>
</protein>
<reference evidence="1 2" key="1">
    <citation type="submission" date="2018-12" db="EMBL/GenBank/DDBJ databases">
        <title>Complete genome sequence of Flaviflexus sp. H23T48.</title>
        <authorList>
            <person name="Bae J.-W."/>
            <person name="Lee J.-Y."/>
        </authorList>
    </citation>
    <scope>NUCLEOTIDE SEQUENCE [LARGE SCALE GENOMIC DNA]</scope>
    <source>
        <strain evidence="1 2">H23T48</strain>
    </source>
</reference>
<dbReference type="EMBL" id="CP034593">
    <property type="protein sequence ID" value="AZQ77582.1"/>
    <property type="molecule type" value="Genomic_DNA"/>
</dbReference>
<gene>
    <name evidence="1" type="ORF">EJ997_09790</name>
</gene>
<sequence>MTMADRGTRHATRASLVDEFRAVVARTGILNIVDVAFGGRALHDGVGLPVGVLTFQALGDDCAEWMIVAGSSDVDPWIHVDTAPEWVQGAFDITARPALVAWGQPGRWETSKGRIELEEAGHVAIADLERPWLTDGIADDIAPVLNNEGTRKHFREMLPRWEPDVLVIADMDSLSSAAWNALTQPEPTLNRVRSAASLHALHSHVHLLEPEDRGISAALDLVGRLWNEYVPGKPRPLDAVFGPYDIAPRRANIEEKLHNANRQLVWGWAIAAMAEAASGTPTEQRRFIFDSHGLLARENGSWARLVGFDSQRLAITGHDDKSAQTNSANTCETRRYAKPSWAPDLAGSFGGQEAWTVRGFWRGEQTTGPLETMRGMSVLSNIRPSRAPNLPAALADVPDPVNHSAQVEVLGMMQGMQDYSWNGSVLATCPFYGTTPLSYRF</sequence>
<dbReference type="KEGG" id="flh:EJ997_09790"/>
<evidence type="ECO:0000313" key="2">
    <source>
        <dbReference type="Proteomes" id="UP000280344"/>
    </source>
</evidence>
<dbReference type="OrthoDB" id="3266308at2"/>
<organism evidence="1 2">
    <name type="scientific">Flaviflexus ciconiae</name>
    <dbReference type="NCBI Taxonomy" id="2496867"/>
    <lineage>
        <taxon>Bacteria</taxon>
        <taxon>Bacillati</taxon>
        <taxon>Actinomycetota</taxon>
        <taxon>Actinomycetes</taxon>
        <taxon>Actinomycetales</taxon>
        <taxon>Actinomycetaceae</taxon>
        <taxon>Flaviflexus</taxon>
    </lineage>
</organism>
<accession>A0A3S9PZ11</accession>
<keyword evidence="2" id="KW-1185">Reference proteome</keyword>
<dbReference type="RefSeq" id="WP_126704385.1">
    <property type="nucleotide sequence ID" value="NZ_CP034593.1"/>
</dbReference>